<name>A0A6G9Y790_9NOCA</name>
<dbReference type="GO" id="GO:0008610">
    <property type="term" value="P:lipid biosynthetic process"/>
    <property type="evidence" value="ECO:0007669"/>
    <property type="project" value="TreeGrafter"/>
</dbReference>
<dbReference type="InterPro" id="IPR029058">
    <property type="entry name" value="AB_hydrolase_fold"/>
</dbReference>
<dbReference type="AlphaFoldDB" id="A0A6G9Y790"/>
<dbReference type="InterPro" id="IPR012223">
    <property type="entry name" value="TEII"/>
</dbReference>
<proteinExistence type="inferred from homology"/>
<evidence type="ECO:0000256" key="2">
    <source>
        <dbReference type="ARBA" id="ARBA00015007"/>
    </source>
</evidence>
<feature type="domain" description="Thioesterase" evidence="4">
    <location>
        <begin position="31"/>
        <end position="254"/>
    </location>
</feature>
<evidence type="ECO:0000313" key="6">
    <source>
        <dbReference type="Proteomes" id="UP000503540"/>
    </source>
</evidence>
<dbReference type="Gene3D" id="3.40.50.1820">
    <property type="entry name" value="alpha/beta hydrolase"/>
    <property type="match status" value="1"/>
</dbReference>
<dbReference type="Proteomes" id="UP000503540">
    <property type="component" value="Chromosome"/>
</dbReference>
<evidence type="ECO:0000313" key="5">
    <source>
        <dbReference type="EMBL" id="QIS08923.1"/>
    </source>
</evidence>
<dbReference type="GO" id="GO:0016787">
    <property type="term" value="F:hydrolase activity"/>
    <property type="evidence" value="ECO:0007669"/>
    <property type="project" value="UniProtKB-KW"/>
</dbReference>
<reference evidence="5 6" key="1">
    <citation type="journal article" date="2019" name="ACS Chem. Biol.">
        <title>Identification and Mobilization of a Cryptic Antibiotic Biosynthesis Gene Locus from a Human-Pathogenic Nocardia Isolate.</title>
        <authorList>
            <person name="Herisse M."/>
            <person name="Ishida K."/>
            <person name="Porter J.L."/>
            <person name="Howden B."/>
            <person name="Hertweck C."/>
            <person name="Stinear T.P."/>
            <person name="Pidot S.J."/>
        </authorList>
    </citation>
    <scope>NUCLEOTIDE SEQUENCE [LARGE SCALE GENOMIC DNA]</scope>
    <source>
        <strain evidence="5 6">AUSMDU00012717</strain>
    </source>
</reference>
<dbReference type="PANTHER" id="PTHR11487">
    <property type="entry name" value="THIOESTERASE"/>
    <property type="match status" value="1"/>
</dbReference>
<comment type="catalytic activity">
    <reaction evidence="3">
        <text>a fatty acyl-CoA + H2O = a fatty acid + CoA + H(+)</text>
        <dbReference type="Rhea" id="RHEA:16781"/>
        <dbReference type="ChEBI" id="CHEBI:15377"/>
        <dbReference type="ChEBI" id="CHEBI:15378"/>
        <dbReference type="ChEBI" id="CHEBI:28868"/>
        <dbReference type="ChEBI" id="CHEBI:57287"/>
        <dbReference type="ChEBI" id="CHEBI:77636"/>
    </reaction>
</comment>
<dbReference type="Pfam" id="PF00975">
    <property type="entry name" value="Thioesterase"/>
    <property type="match status" value="1"/>
</dbReference>
<accession>A0A6G9Y790</accession>
<keyword evidence="6" id="KW-1185">Reference proteome</keyword>
<dbReference type="EMBL" id="CP046172">
    <property type="protein sequence ID" value="QIS08923.1"/>
    <property type="molecule type" value="Genomic_DNA"/>
</dbReference>
<dbReference type="PANTHER" id="PTHR11487:SF0">
    <property type="entry name" value="S-ACYL FATTY ACID SYNTHASE THIOESTERASE, MEDIUM CHAIN"/>
    <property type="match status" value="1"/>
</dbReference>
<dbReference type="InterPro" id="IPR001031">
    <property type="entry name" value="Thioesterase"/>
</dbReference>
<comment type="similarity">
    <text evidence="1">Belongs to the thioesterase family.</text>
</comment>
<dbReference type="SUPFAM" id="SSF53474">
    <property type="entry name" value="alpha/beta-Hydrolases"/>
    <property type="match status" value="1"/>
</dbReference>
<gene>
    <name evidence="5" type="ORF">F5544_05055</name>
</gene>
<evidence type="ECO:0000256" key="1">
    <source>
        <dbReference type="ARBA" id="ARBA00007169"/>
    </source>
</evidence>
<organism evidence="5 6">
    <name type="scientific">Nocardia arthritidis</name>
    <dbReference type="NCBI Taxonomy" id="228602"/>
    <lineage>
        <taxon>Bacteria</taxon>
        <taxon>Bacillati</taxon>
        <taxon>Actinomycetota</taxon>
        <taxon>Actinomycetes</taxon>
        <taxon>Mycobacteriales</taxon>
        <taxon>Nocardiaceae</taxon>
        <taxon>Nocardia</taxon>
    </lineage>
</organism>
<protein>
    <recommendedName>
        <fullName evidence="2">Thioesterase TesA</fullName>
    </recommendedName>
</protein>
<dbReference type="KEGG" id="nah:F5544_05055"/>
<evidence type="ECO:0000259" key="4">
    <source>
        <dbReference type="Pfam" id="PF00975"/>
    </source>
</evidence>
<evidence type="ECO:0000256" key="3">
    <source>
        <dbReference type="ARBA" id="ARBA00024293"/>
    </source>
</evidence>
<sequence>MAVTQGDLGEIVQTPGWLRKFHRPRAEDPAPLLIFPHAGGGASIYRPFSKVLSERFDVTLFQYPGRQDRAHEPALGTLPEIAAGAFAEFRSSSLDSGAPLTLFGHSMGALVAFEFARLAEAAGLPIRLLAVSGAVAPWLVADLPPHPTEDEQLLDHLVGLNGTGADVLTNRELMRMTLPVLKADYRAFDAYACGQDVLLRTDIHAMGGSDDEHVTMGDLYEWQRHTDRELAVTLFDGGHFYLHDHVADIAELLSAEPVSVRR</sequence>
<keyword evidence="5" id="KW-0378">Hydrolase</keyword>